<dbReference type="HOGENOM" id="CLU_2024088_0_0_5"/>
<dbReference type="PATRIC" id="fig|1122180.6.peg.1617"/>
<accession>A0A017HGA8</accession>
<comment type="caution">
    <text evidence="2">The sequence shown here is derived from an EMBL/GenBank/DDBJ whole genome shotgun (WGS) entry which is preliminary data.</text>
</comment>
<reference evidence="2 3" key="1">
    <citation type="submission" date="2013-03" db="EMBL/GenBank/DDBJ databases">
        <authorList>
            <person name="Fiebig A."/>
            <person name="Goeker M."/>
            <person name="Klenk H.-P.P."/>
        </authorList>
    </citation>
    <scope>NUCLEOTIDE SEQUENCE [LARGE SCALE GENOMIC DNA]</scope>
    <source>
        <strain evidence="2 3">DSM 17492</strain>
    </source>
</reference>
<keyword evidence="3" id="KW-1185">Reference proteome</keyword>
<evidence type="ECO:0000259" key="1">
    <source>
        <dbReference type="Pfam" id="PF13276"/>
    </source>
</evidence>
<dbReference type="AlphaFoldDB" id="A0A017HGA8"/>
<organism evidence="2 3">
    <name type="scientific">Limimaricola hongkongensis DSM 17492</name>
    <dbReference type="NCBI Taxonomy" id="1122180"/>
    <lineage>
        <taxon>Bacteria</taxon>
        <taxon>Pseudomonadati</taxon>
        <taxon>Pseudomonadota</taxon>
        <taxon>Alphaproteobacteria</taxon>
        <taxon>Rhodobacterales</taxon>
        <taxon>Paracoccaceae</taxon>
        <taxon>Limimaricola</taxon>
    </lineage>
</organism>
<dbReference type="eggNOG" id="COG2801">
    <property type="taxonomic scope" value="Bacteria"/>
</dbReference>
<protein>
    <submittedName>
        <fullName evidence="2">Mobile element protein</fullName>
    </submittedName>
</protein>
<gene>
    <name evidence="2" type="ORF">Lokhon_01639</name>
</gene>
<dbReference type="STRING" id="1122180.Lokhon_01639"/>
<name>A0A017HGA8_9RHOB</name>
<feature type="domain" description="HTH-like" evidence="1">
    <location>
        <begin position="34"/>
        <end position="91"/>
    </location>
</feature>
<proteinExistence type="predicted"/>
<sequence>MKAVAETLGVSRSNLNARLNGSAKPRRRYHKAQDAAVLPLISAIVTARPTYGYRRIAAVLNRRLRADGAAPVNHKRVYRIMQAHDLLLARRYTERSEQTHEGKVITIRSNIRSPVGLNQWRRTCSLLGRLRVHLLERRCRPRSLPHRRA</sequence>
<dbReference type="EMBL" id="APGJ01000004">
    <property type="protein sequence ID" value="EYD72834.1"/>
    <property type="molecule type" value="Genomic_DNA"/>
</dbReference>
<dbReference type="Proteomes" id="UP000025047">
    <property type="component" value="Unassembled WGS sequence"/>
</dbReference>
<dbReference type="Pfam" id="PF13276">
    <property type="entry name" value="HTH_21"/>
    <property type="match status" value="1"/>
</dbReference>
<evidence type="ECO:0000313" key="2">
    <source>
        <dbReference type="EMBL" id="EYD72834.1"/>
    </source>
</evidence>
<dbReference type="InterPro" id="IPR025948">
    <property type="entry name" value="HTH-like_dom"/>
</dbReference>
<evidence type="ECO:0000313" key="3">
    <source>
        <dbReference type="Proteomes" id="UP000025047"/>
    </source>
</evidence>